<proteinExistence type="predicted"/>
<evidence type="ECO:0000313" key="1">
    <source>
        <dbReference type="EMBL" id="CAB4535612.1"/>
    </source>
</evidence>
<gene>
    <name evidence="1" type="ORF">UFOPK1353_00638</name>
</gene>
<dbReference type="AlphaFoldDB" id="A0A6J6B982"/>
<dbReference type="EMBL" id="CAEZSE010000090">
    <property type="protein sequence ID" value="CAB4535612.1"/>
    <property type="molecule type" value="Genomic_DNA"/>
</dbReference>
<reference evidence="1" key="1">
    <citation type="submission" date="2020-05" db="EMBL/GenBank/DDBJ databases">
        <authorList>
            <person name="Chiriac C."/>
            <person name="Salcher M."/>
            <person name="Ghai R."/>
            <person name="Kavagutti S V."/>
        </authorList>
    </citation>
    <scope>NUCLEOTIDE SEQUENCE</scope>
</reference>
<name>A0A6J6B982_9ZZZZ</name>
<protein>
    <submittedName>
        <fullName evidence="1">Unannotated protein</fullName>
    </submittedName>
</protein>
<organism evidence="1">
    <name type="scientific">freshwater metagenome</name>
    <dbReference type="NCBI Taxonomy" id="449393"/>
    <lineage>
        <taxon>unclassified sequences</taxon>
        <taxon>metagenomes</taxon>
        <taxon>ecological metagenomes</taxon>
    </lineage>
</organism>
<accession>A0A6J6B982</accession>
<sequence>MLFNTATRTKIGIALSEIANGVTSSFRKRNLLRIKLIAIPKIVPRHKPINALLPETAVASQIRVVLFKNCSMIFDGAAKKYGFKSKPLTAPSQSAKNTTPNTNGVAIFLTRSRVFIFGFFSTIFNATNCGACDMVCVRTAKSFTYRSNTFEKTISRSGQLASL</sequence>